<name>F0WGM2_9STRA</name>
<protein>
    <submittedName>
        <fullName evidence="3">Uncharacterized protein AlNc14C92G5750</fullName>
    </submittedName>
</protein>
<evidence type="ECO:0000256" key="1">
    <source>
        <dbReference type="SAM" id="MobiDB-lite"/>
    </source>
</evidence>
<proteinExistence type="predicted"/>
<dbReference type="PANTHER" id="PTHR31827">
    <property type="entry name" value="EMB|CAB89363.1"/>
    <property type="match status" value="1"/>
</dbReference>
<feature type="region of interest" description="Disordered" evidence="1">
    <location>
        <begin position="245"/>
        <end position="270"/>
    </location>
</feature>
<reference evidence="3" key="1">
    <citation type="journal article" date="2011" name="PLoS Biol.">
        <title>Gene gain and loss during evolution of obligate parasitism in the white rust pathogen of Arabidopsis thaliana.</title>
        <authorList>
            <person name="Kemen E."/>
            <person name="Gardiner A."/>
            <person name="Schultz-Larsen T."/>
            <person name="Kemen A.C."/>
            <person name="Balmuth A.L."/>
            <person name="Robert-Seilaniantz A."/>
            <person name="Bailey K."/>
            <person name="Holub E."/>
            <person name="Studholme D.J."/>
            <person name="Maclean D."/>
            <person name="Jones J.D."/>
        </authorList>
    </citation>
    <scope>NUCLEOTIDE SEQUENCE</scope>
</reference>
<dbReference type="Pfam" id="PF24906">
    <property type="entry name" value="Zf_WRKY19"/>
    <property type="match status" value="2"/>
</dbReference>
<feature type="compositionally biased region" description="Basic residues" evidence="1">
    <location>
        <begin position="248"/>
        <end position="261"/>
    </location>
</feature>
<organism evidence="3">
    <name type="scientific">Albugo laibachii Nc14</name>
    <dbReference type="NCBI Taxonomy" id="890382"/>
    <lineage>
        <taxon>Eukaryota</taxon>
        <taxon>Sar</taxon>
        <taxon>Stramenopiles</taxon>
        <taxon>Oomycota</taxon>
        <taxon>Peronosporomycetes</taxon>
        <taxon>Albuginales</taxon>
        <taxon>Albuginaceae</taxon>
        <taxon>Albugo</taxon>
    </lineage>
</organism>
<sequence length="411" mass="45365">METVDNVRGRMENAQSAVLTSIPFCYASSGESALLPSFYGGRRAPAFLQQNLHSEAFLPMQHPYFACASDLFKRQNMIQSVPFDCYGRRLWQNSRGMEGTFGGVHTAGAFIRPMMHSGGVYSSTPSEYGYWWDSSVAHCGPKLAANTMMETRDEYHQLNHFKQADFEYIYRAVASDDSPSIANSVDGMSSHQDVHIKLESTNFVGVEDDSSIYTKSECHGIEVEKVSYAESAEKSLVTDKENFTGTKHSLRQTHSVKRARSHKDCKSTSREGMSIVLTDSSLKRPNKKDCEFPGCHSRARLHQRCKKHGGAHQCAFSGCTKNSQSRGLCIAHGGGSRCKVDGCTRASQSKGLCKSHGGGENCAVSGCIKKAHLKHLCRNHGGGIRCKQTQCSKWAQRKGWCMAHAKKHLGS</sequence>
<dbReference type="HOGENOM" id="CLU_669798_0_0_1"/>
<dbReference type="PANTHER" id="PTHR31827:SF1">
    <property type="entry name" value="EMB|CAB89363.1"/>
    <property type="match status" value="1"/>
</dbReference>
<reference evidence="3" key="2">
    <citation type="submission" date="2011-02" db="EMBL/GenBank/DDBJ databases">
        <authorList>
            <person name="MacLean D."/>
        </authorList>
    </citation>
    <scope>NUCLEOTIDE SEQUENCE</scope>
</reference>
<dbReference type="EMBL" id="FR824137">
    <property type="protein sequence ID" value="CCA20386.1"/>
    <property type="molecule type" value="Genomic_DNA"/>
</dbReference>
<dbReference type="AlphaFoldDB" id="F0WGM2"/>
<dbReference type="InterPro" id="IPR056866">
    <property type="entry name" value="Znf_WRKY19"/>
</dbReference>
<evidence type="ECO:0000259" key="2">
    <source>
        <dbReference type="Pfam" id="PF24906"/>
    </source>
</evidence>
<accession>F0WGM2</accession>
<feature type="domain" description="WRKY19-like zinc finger" evidence="2">
    <location>
        <begin position="313"/>
        <end position="334"/>
    </location>
</feature>
<feature type="domain" description="WRKY19-like zinc finger" evidence="2">
    <location>
        <begin position="335"/>
        <end position="358"/>
    </location>
</feature>
<evidence type="ECO:0000313" key="3">
    <source>
        <dbReference type="EMBL" id="CCA20386.1"/>
    </source>
</evidence>
<gene>
    <name evidence="3" type="primary">AlNc14C92G5750</name>
    <name evidence="3" type="ORF">ALNC14_065290</name>
</gene>